<dbReference type="Proteomes" id="UP001163046">
    <property type="component" value="Unassembled WGS sequence"/>
</dbReference>
<proteinExistence type="predicted"/>
<dbReference type="GO" id="GO:0016011">
    <property type="term" value="C:dystroglycan complex"/>
    <property type="evidence" value="ECO:0007669"/>
    <property type="project" value="TreeGrafter"/>
</dbReference>
<dbReference type="OrthoDB" id="5990596at2759"/>
<feature type="transmembrane region" description="Helical" evidence="1">
    <location>
        <begin position="86"/>
        <end position="107"/>
    </location>
</feature>
<evidence type="ECO:0000259" key="2">
    <source>
        <dbReference type="PROSITE" id="PS51699"/>
    </source>
</evidence>
<name>A0A9W9YS05_9CNID</name>
<dbReference type="Pfam" id="PF05454">
    <property type="entry name" value="DAG1"/>
    <property type="match status" value="1"/>
</dbReference>
<organism evidence="3 4">
    <name type="scientific">Desmophyllum pertusum</name>
    <dbReference type="NCBI Taxonomy" id="174260"/>
    <lineage>
        <taxon>Eukaryota</taxon>
        <taxon>Metazoa</taxon>
        <taxon>Cnidaria</taxon>
        <taxon>Anthozoa</taxon>
        <taxon>Hexacorallia</taxon>
        <taxon>Scleractinia</taxon>
        <taxon>Caryophylliina</taxon>
        <taxon>Caryophylliidae</taxon>
        <taxon>Desmophyllum</taxon>
    </lineage>
</organism>
<dbReference type="AlphaFoldDB" id="A0A9W9YS05"/>
<sequence length="195" mass="22457">MTWTNDSLPTDTCDEEKVQYVANKMLLPNGEVREEFRDALQGFPVISASEERVGVCNGSSPVPIGQPIVTGQEQSKMEEHLWYKHVLVGLVIVLIIIVLFGLLIWCYRRRRPKPSNEKRTFKKRKPIVLGTEIELKPIQVNRLFFPTMIQVSRHLTSQRRHWTNPCILMMRTRRIMGREALLLFTSLPAVLSSAC</sequence>
<dbReference type="PANTHER" id="PTHR21559">
    <property type="entry name" value="DYSTROGLYCAN-RELATED"/>
    <property type="match status" value="1"/>
</dbReference>
<dbReference type="PANTHER" id="PTHR21559:SF21">
    <property type="entry name" value="DYSTROGLYCAN 1"/>
    <property type="match status" value="1"/>
</dbReference>
<accession>A0A9W9YS05</accession>
<gene>
    <name evidence="3" type="primary">DAG1_3</name>
    <name evidence="3" type="ORF">OS493_011536</name>
</gene>
<feature type="domain" description="Peptidase S72" evidence="2">
    <location>
        <begin position="1"/>
        <end position="55"/>
    </location>
</feature>
<keyword evidence="1" id="KW-0812">Transmembrane</keyword>
<comment type="caution">
    <text evidence="3">The sequence shown here is derived from an EMBL/GenBank/DDBJ whole genome shotgun (WGS) entry which is preliminary data.</text>
</comment>
<keyword evidence="1" id="KW-1133">Transmembrane helix</keyword>
<dbReference type="GO" id="GO:0042383">
    <property type="term" value="C:sarcolemma"/>
    <property type="evidence" value="ECO:0007669"/>
    <property type="project" value="TreeGrafter"/>
</dbReference>
<dbReference type="PROSITE" id="PS51699">
    <property type="entry name" value="SEA_DG"/>
    <property type="match status" value="1"/>
</dbReference>
<dbReference type="EMBL" id="MU827306">
    <property type="protein sequence ID" value="KAJ7363254.1"/>
    <property type="molecule type" value="Genomic_DNA"/>
</dbReference>
<dbReference type="InterPro" id="IPR030398">
    <property type="entry name" value="SEA_DG_dom"/>
</dbReference>
<dbReference type="GO" id="GO:0007411">
    <property type="term" value="P:axon guidance"/>
    <property type="evidence" value="ECO:0007669"/>
    <property type="project" value="TreeGrafter"/>
</dbReference>
<keyword evidence="1" id="KW-0472">Membrane</keyword>
<dbReference type="GO" id="GO:0043236">
    <property type="term" value="F:laminin binding"/>
    <property type="evidence" value="ECO:0007669"/>
    <property type="project" value="TreeGrafter"/>
</dbReference>
<dbReference type="GO" id="GO:0021675">
    <property type="term" value="P:nerve development"/>
    <property type="evidence" value="ECO:0007669"/>
    <property type="project" value="TreeGrafter"/>
</dbReference>
<keyword evidence="4" id="KW-1185">Reference proteome</keyword>
<evidence type="ECO:0000256" key="1">
    <source>
        <dbReference type="SAM" id="Phobius"/>
    </source>
</evidence>
<dbReference type="GO" id="GO:0002009">
    <property type="term" value="P:morphogenesis of an epithelium"/>
    <property type="evidence" value="ECO:0007669"/>
    <property type="project" value="TreeGrafter"/>
</dbReference>
<protein>
    <submittedName>
        <fullName evidence="3">Dystroglycan</fullName>
    </submittedName>
</protein>
<dbReference type="InterPro" id="IPR008465">
    <property type="entry name" value="DAG1_C"/>
</dbReference>
<evidence type="ECO:0000313" key="4">
    <source>
        <dbReference type="Proteomes" id="UP001163046"/>
    </source>
</evidence>
<reference evidence="3" key="1">
    <citation type="submission" date="2023-01" db="EMBL/GenBank/DDBJ databases">
        <title>Genome assembly of the deep-sea coral Lophelia pertusa.</title>
        <authorList>
            <person name="Herrera S."/>
            <person name="Cordes E."/>
        </authorList>
    </citation>
    <scope>NUCLEOTIDE SEQUENCE</scope>
    <source>
        <strain evidence="3">USNM1676648</strain>
        <tissue evidence="3">Polyp</tissue>
    </source>
</reference>
<evidence type="ECO:0000313" key="3">
    <source>
        <dbReference type="EMBL" id="KAJ7363254.1"/>
    </source>
</evidence>